<dbReference type="RefSeq" id="WP_163790151.1">
    <property type="nucleotide sequence ID" value="NZ_AP022587.1"/>
</dbReference>
<feature type="transmembrane region" description="Helical" evidence="1">
    <location>
        <begin position="88"/>
        <end position="109"/>
    </location>
</feature>
<evidence type="ECO:0000313" key="2">
    <source>
        <dbReference type="EMBL" id="BBY22079.1"/>
    </source>
</evidence>
<protein>
    <submittedName>
        <fullName evidence="2">Uncharacterized protein</fullName>
    </submittedName>
</protein>
<reference evidence="2 3" key="1">
    <citation type="journal article" date="2019" name="Emerg. Microbes Infect.">
        <title>Comprehensive subspecies identification of 175 nontuberculous mycobacteria species based on 7547 genomic profiles.</title>
        <authorList>
            <person name="Matsumoto Y."/>
            <person name="Kinjo T."/>
            <person name="Motooka D."/>
            <person name="Nabeya D."/>
            <person name="Jung N."/>
            <person name="Uechi K."/>
            <person name="Horii T."/>
            <person name="Iida T."/>
            <person name="Fujita J."/>
            <person name="Nakamura S."/>
        </authorList>
    </citation>
    <scope>NUCLEOTIDE SEQUENCE [LARGE SCALE GENOMIC DNA]</scope>
    <source>
        <strain evidence="2 3">JCM 17783</strain>
    </source>
</reference>
<dbReference type="EMBL" id="AP022587">
    <property type="protein sequence ID" value="BBY22079.1"/>
    <property type="molecule type" value="Genomic_DNA"/>
</dbReference>
<dbReference type="AlphaFoldDB" id="A0A7I7Q720"/>
<dbReference type="KEGG" id="msto:MSTO_22840"/>
<sequence>MTALQTNQRSKSDTIATAIMFVLAAIAGVVTVSFSFFFVMATDSCTANNCDTSALDWAYAVAWGGIGIAAIVGVGGIIIAAARKRVMWVWPTIALGLIIVAVVIGSILANSVGPHR</sequence>
<dbReference type="Proteomes" id="UP000467130">
    <property type="component" value="Chromosome"/>
</dbReference>
<gene>
    <name evidence="2" type="ORF">MSTO_22840</name>
</gene>
<keyword evidence="1" id="KW-1133">Transmembrane helix</keyword>
<keyword evidence="1" id="KW-0472">Membrane</keyword>
<name>A0A7I7Q720_9MYCO</name>
<evidence type="ECO:0000256" key="1">
    <source>
        <dbReference type="SAM" id="Phobius"/>
    </source>
</evidence>
<keyword evidence="3" id="KW-1185">Reference proteome</keyword>
<proteinExistence type="predicted"/>
<organism evidence="2 3">
    <name type="scientific">Mycobacterium stomatepiae</name>
    <dbReference type="NCBI Taxonomy" id="470076"/>
    <lineage>
        <taxon>Bacteria</taxon>
        <taxon>Bacillati</taxon>
        <taxon>Actinomycetota</taxon>
        <taxon>Actinomycetes</taxon>
        <taxon>Mycobacteriales</taxon>
        <taxon>Mycobacteriaceae</taxon>
        <taxon>Mycobacterium</taxon>
        <taxon>Mycobacterium simiae complex</taxon>
    </lineage>
</organism>
<feature type="transmembrane region" description="Helical" evidence="1">
    <location>
        <begin position="57"/>
        <end position="81"/>
    </location>
</feature>
<evidence type="ECO:0000313" key="3">
    <source>
        <dbReference type="Proteomes" id="UP000467130"/>
    </source>
</evidence>
<feature type="transmembrane region" description="Helical" evidence="1">
    <location>
        <begin position="15"/>
        <end position="37"/>
    </location>
</feature>
<keyword evidence="1" id="KW-0812">Transmembrane</keyword>
<accession>A0A7I7Q720</accession>